<sequence length="26" mass="2888">MASIRFSWTATSECPALVNALGMFFH</sequence>
<accession>A0A0E9UN96</accession>
<protein>
    <submittedName>
        <fullName evidence="1">Uncharacterized protein</fullName>
    </submittedName>
</protein>
<organism evidence="1">
    <name type="scientific">Anguilla anguilla</name>
    <name type="common">European freshwater eel</name>
    <name type="synonym">Muraena anguilla</name>
    <dbReference type="NCBI Taxonomy" id="7936"/>
    <lineage>
        <taxon>Eukaryota</taxon>
        <taxon>Metazoa</taxon>
        <taxon>Chordata</taxon>
        <taxon>Craniata</taxon>
        <taxon>Vertebrata</taxon>
        <taxon>Euteleostomi</taxon>
        <taxon>Actinopterygii</taxon>
        <taxon>Neopterygii</taxon>
        <taxon>Teleostei</taxon>
        <taxon>Anguilliformes</taxon>
        <taxon>Anguillidae</taxon>
        <taxon>Anguilla</taxon>
    </lineage>
</organism>
<name>A0A0E9UN96_ANGAN</name>
<dbReference type="AlphaFoldDB" id="A0A0E9UN96"/>
<reference evidence="1" key="2">
    <citation type="journal article" date="2015" name="Fish Shellfish Immunol.">
        <title>Early steps in the European eel (Anguilla anguilla)-Vibrio vulnificus interaction in the gills: Role of the RtxA13 toxin.</title>
        <authorList>
            <person name="Callol A."/>
            <person name="Pajuelo D."/>
            <person name="Ebbesson L."/>
            <person name="Teles M."/>
            <person name="MacKenzie S."/>
            <person name="Amaro C."/>
        </authorList>
    </citation>
    <scope>NUCLEOTIDE SEQUENCE</scope>
</reference>
<dbReference type="EMBL" id="GBXM01041253">
    <property type="protein sequence ID" value="JAH67324.1"/>
    <property type="molecule type" value="Transcribed_RNA"/>
</dbReference>
<evidence type="ECO:0000313" key="1">
    <source>
        <dbReference type="EMBL" id="JAH67324.1"/>
    </source>
</evidence>
<proteinExistence type="predicted"/>
<reference evidence="1" key="1">
    <citation type="submission" date="2014-11" db="EMBL/GenBank/DDBJ databases">
        <authorList>
            <person name="Amaro Gonzalez C."/>
        </authorList>
    </citation>
    <scope>NUCLEOTIDE SEQUENCE</scope>
</reference>